<evidence type="ECO:0000256" key="4">
    <source>
        <dbReference type="ARBA" id="ARBA00022448"/>
    </source>
</evidence>
<dbReference type="PANTHER" id="PTHR40659">
    <property type="entry name" value="NICKEL/COBALT EFFLUX SYSTEM RCNA"/>
    <property type="match status" value="1"/>
</dbReference>
<reference evidence="15" key="1">
    <citation type="submission" date="2020-09" db="EMBL/GenBank/DDBJ databases">
        <title>A new high-throughput screening method to detect antimicrobial volatiles from metagenomic clone libraries.</title>
        <authorList>
            <person name="Stocker F."/>
            <person name="Obermeier M."/>
            <person name="Resch K."/>
            <person name="Berg G."/>
            <person name="Mueller Bogota C.A."/>
        </authorList>
    </citation>
    <scope>NUCLEOTIDE SEQUENCE</scope>
</reference>
<comment type="function">
    <text evidence="1">Efflux system for nickel and cobalt.</text>
</comment>
<dbReference type="InterPro" id="IPR051224">
    <property type="entry name" value="NiCoT_RcnA"/>
</dbReference>
<feature type="transmembrane region" description="Helical" evidence="14">
    <location>
        <begin position="313"/>
        <end position="338"/>
    </location>
</feature>
<dbReference type="GO" id="GO:0006824">
    <property type="term" value="P:cobalt ion transport"/>
    <property type="evidence" value="ECO:0007669"/>
    <property type="project" value="UniProtKB-KW"/>
</dbReference>
<evidence type="ECO:0000256" key="12">
    <source>
        <dbReference type="ARBA" id="ARBA00023285"/>
    </source>
</evidence>
<dbReference type="Pfam" id="PF03824">
    <property type="entry name" value="NicO"/>
    <property type="match status" value="1"/>
</dbReference>
<evidence type="ECO:0000256" key="7">
    <source>
        <dbReference type="ARBA" id="ARBA00022692"/>
    </source>
</evidence>
<dbReference type="GO" id="GO:0015099">
    <property type="term" value="F:nickel cation transmembrane transporter activity"/>
    <property type="evidence" value="ECO:0007669"/>
    <property type="project" value="InterPro"/>
</dbReference>
<evidence type="ECO:0000313" key="15">
    <source>
        <dbReference type="EMBL" id="QOL00282.1"/>
    </source>
</evidence>
<feature type="transmembrane region" description="Helical" evidence="14">
    <location>
        <begin position="522"/>
        <end position="546"/>
    </location>
</feature>
<feature type="transmembrane region" description="Helical" evidence="14">
    <location>
        <begin position="350"/>
        <end position="368"/>
    </location>
</feature>
<keyword evidence="4" id="KW-0813">Transport</keyword>
<keyword evidence="6" id="KW-0533">Nickel</keyword>
<name>A0A7L9QBN6_9ZZZZ</name>
<evidence type="ECO:0000256" key="3">
    <source>
        <dbReference type="ARBA" id="ARBA00022426"/>
    </source>
</evidence>
<evidence type="ECO:0000256" key="2">
    <source>
        <dbReference type="ARBA" id="ARBA00004651"/>
    </source>
</evidence>
<feature type="region of interest" description="Disordered" evidence="13">
    <location>
        <begin position="413"/>
        <end position="437"/>
    </location>
</feature>
<comment type="subcellular location">
    <subcellularLocation>
        <location evidence="2">Cell membrane</location>
        <topology evidence="2">Multi-pass membrane protein</topology>
    </subcellularLocation>
</comment>
<keyword evidence="11 14" id="KW-0472">Membrane</keyword>
<evidence type="ECO:0000256" key="10">
    <source>
        <dbReference type="ARBA" id="ARBA00023112"/>
    </source>
</evidence>
<feature type="transmembrane region" description="Helical" evidence="14">
    <location>
        <begin position="273"/>
        <end position="292"/>
    </location>
</feature>
<gene>
    <name evidence="15" type="primary">rcnA</name>
</gene>
<protein>
    <submittedName>
        <fullName evidence="15">Nickel/cobalt efflux system RcnA</fullName>
    </submittedName>
</protein>
<keyword evidence="12" id="KW-0170">Cobalt</keyword>
<accession>A0A7L9QBN6</accession>
<keyword evidence="3" id="KW-0171">Cobalt transport</keyword>
<proteinExistence type="predicted"/>
<dbReference type="AlphaFoldDB" id="A0A7L9QBN6"/>
<keyword evidence="5" id="KW-1003">Cell membrane</keyword>
<keyword evidence="8 14" id="KW-1133">Transmembrane helix</keyword>
<dbReference type="GO" id="GO:0010045">
    <property type="term" value="P:response to nickel cation"/>
    <property type="evidence" value="ECO:0007669"/>
    <property type="project" value="TreeGrafter"/>
</dbReference>
<dbReference type="PANTHER" id="PTHR40659:SF1">
    <property type="entry name" value="NICKEL_COBALT EFFLUX SYSTEM RCNA"/>
    <property type="match status" value="1"/>
</dbReference>
<feature type="transmembrane region" description="Helical" evidence="14">
    <location>
        <begin position="484"/>
        <end position="510"/>
    </location>
</feature>
<dbReference type="GO" id="GO:0005886">
    <property type="term" value="C:plasma membrane"/>
    <property type="evidence" value="ECO:0007669"/>
    <property type="project" value="UniProtKB-SubCell"/>
</dbReference>
<keyword evidence="7 14" id="KW-0812">Transmembrane</keyword>
<dbReference type="GO" id="GO:0046583">
    <property type="term" value="F:monoatomic cation efflux transmembrane transporter activity"/>
    <property type="evidence" value="ECO:0007669"/>
    <property type="project" value="TreeGrafter"/>
</dbReference>
<evidence type="ECO:0000256" key="5">
    <source>
        <dbReference type="ARBA" id="ARBA00022475"/>
    </source>
</evidence>
<evidence type="ECO:0000256" key="6">
    <source>
        <dbReference type="ARBA" id="ARBA00022596"/>
    </source>
</evidence>
<feature type="compositionally biased region" description="Basic and acidic residues" evidence="13">
    <location>
        <begin position="415"/>
        <end position="428"/>
    </location>
</feature>
<dbReference type="GO" id="GO:0032025">
    <property type="term" value="P:response to cobalt ion"/>
    <property type="evidence" value="ECO:0007669"/>
    <property type="project" value="TreeGrafter"/>
</dbReference>
<evidence type="ECO:0000256" key="13">
    <source>
        <dbReference type="SAM" id="MobiDB-lite"/>
    </source>
</evidence>
<keyword evidence="10" id="KW-0921">Nickel transport</keyword>
<dbReference type="InterPro" id="IPR011541">
    <property type="entry name" value="Ni/Co_transpt_high_affinity"/>
</dbReference>
<evidence type="ECO:0000256" key="9">
    <source>
        <dbReference type="ARBA" id="ARBA00023065"/>
    </source>
</evidence>
<evidence type="ECO:0000256" key="8">
    <source>
        <dbReference type="ARBA" id="ARBA00022989"/>
    </source>
</evidence>
<organism evidence="15">
    <name type="scientific">uncultured organism</name>
    <dbReference type="NCBI Taxonomy" id="155900"/>
    <lineage>
        <taxon>unclassified sequences</taxon>
        <taxon>environmental samples</taxon>
    </lineage>
</organism>
<sequence length="550" mass="57619">MAAWAVAILAHSPSSRADTVASLLGNFTINQFCGLRVERNSVDVHYVVVYGQLPALRELHNADANGDGVTSQVERDHYVGTLAPGFGDGLELHMDGVRMPFRATRWTSSLPTEQGGFSLRIDVDFVAELPATAGGAHSLVFTNRNYADRLGWREIVVNPATGVAIFDTDAYDTSATGALSEALQALPEAGPLDERTVHMRVDAAGTARGGVTPPGAAALGPRPQAGLPAIKRSAIRPADTRASAADARERGWITRKTRALVDAISAPTLNPRVAVWALLGALLLGAVHALSPGHGKSVVGAYLIGSRGTPRHAVFLGLTVTLTHTIGVFVLGFATLYASRFIVPERLFPILSLISAMLVLGMGLILLIQRGRAVAGRLRRPSTGGSLVFLPLQAAPAGASSRTVRLVNSPGHAHNHGDGHFHTHESAMHSHGGGPMHSHLPPGAAGERVTWKSLAALGVSGGLVPCPSAMVLLLAAVALNKTAYGMLLVLVFSVGLALTLTVVGLAFLYARNRFSKRSAARWPQMLPLASAAIITLVGVGLCVSALRSFS</sequence>
<keyword evidence="9" id="KW-0406">Ion transport</keyword>
<evidence type="ECO:0000256" key="1">
    <source>
        <dbReference type="ARBA" id="ARBA00002510"/>
    </source>
</evidence>
<feature type="transmembrane region" description="Helical" evidence="14">
    <location>
        <begin position="454"/>
        <end position="478"/>
    </location>
</feature>
<evidence type="ECO:0000256" key="11">
    <source>
        <dbReference type="ARBA" id="ARBA00023136"/>
    </source>
</evidence>
<evidence type="ECO:0000256" key="14">
    <source>
        <dbReference type="SAM" id="Phobius"/>
    </source>
</evidence>
<dbReference type="EMBL" id="MW000465">
    <property type="protein sequence ID" value="QOL00282.1"/>
    <property type="molecule type" value="Genomic_DNA"/>
</dbReference>